<proteinExistence type="predicted"/>
<organism evidence="1 2">
    <name type="scientific">Lyngbya aestuarii BL J</name>
    <dbReference type="NCBI Taxonomy" id="1348334"/>
    <lineage>
        <taxon>Bacteria</taxon>
        <taxon>Bacillati</taxon>
        <taxon>Cyanobacteriota</taxon>
        <taxon>Cyanophyceae</taxon>
        <taxon>Oscillatoriophycideae</taxon>
        <taxon>Oscillatoriales</taxon>
        <taxon>Microcoleaceae</taxon>
        <taxon>Lyngbya</taxon>
    </lineage>
</organism>
<dbReference type="AlphaFoldDB" id="U7QA27"/>
<dbReference type="EMBL" id="AUZM01000085">
    <property type="protein sequence ID" value="ERT04678.1"/>
    <property type="molecule type" value="Genomic_DNA"/>
</dbReference>
<gene>
    <name evidence="1" type="ORF">M595_5391</name>
</gene>
<evidence type="ECO:0000313" key="1">
    <source>
        <dbReference type="EMBL" id="ERT04678.1"/>
    </source>
</evidence>
<name>U7QA27_9CYAN</name>
<comment type="caution">
    <text evidence="1">The sequence shown here is derived from an EMBL/GenBank/DDBJ whole genome shotgun (WGS) entry which is preliminary data.</text>
</comment>
<sequence length="53" mass="6028">MGLLGEEAKKGYKRFHSRLRGSLCMLLTEWCKNRGEVGIIGLLFSKKIIEIGF</sequence>
<protein>
    <submittedName>
        <fullName evidence="1">Uncharacterized protein</fullName>
    </submittedName>
</protein>
<evidence type="ECO:0000313" key="2">
    <source>
        <dbReference type="Proteomes" id="UP000017127"/>
    </source>
</evidence>
<accession>U7QA27</accession>
<dbReference type="Proteomes" id="UP000017127">
    <property type="component" value="Unassembled WGS sequence"/>
</dbReference>
<keyword evidence="2" id="KW-1185">Reference proteome</keyword>
<reference evidence="1 2" key="1">
    <citation type="journal article" date="2013" name="Front. Microbiol.">
        <title>Comparative genomic analyses of the cyanobacterium, Lyngbya aestuarii BL J, a powerful hydrogen producer.</title>
        <authorList>
            <person name="Kothari A."/>
            <person name="Vaughn M."/>
            <person name="Garcia-Pichel F."/>
        </authorList>
    </citation>
    <scope>NUCLEOTIDE SEQUENCE [LARGE SCALE GENOMIC DNA]</scope>
    <source>
        <strain evidence="1 2">BL J</strain>
    </source>
</reference>